<proteinExistence type="predicted"/>
<evidence type="ECO:0008006" key="4">
    <source>
        <dbReference type="Google" id="ProtNLM"/>
    </source>
</evidence>
<dbReference type="ExpressionAtlas" id="A0A3L6EGT9">
    <property type="expression patterns" value="baseline and differential"/>
</dbReference>
<evidence type="ECO:0000313" key="2">
    <source>
        <dbReference type="EMBL" id="PWZ20269.1"/>
    </source>
</evidence>
<dbReference type="AlphaFoldDB" id="A0A3L6EGT9"/>
<evidence type="ECO:0000313" key="3">
    <source>
        <dbReference type="Proteomes" id="UP000251960"/>
    </source>
</evidence>
<comment type="caution">
    <text evidence="2">The sequence shown here is derived from an EMBL/GenBank/DDBJ whole genome shotgun (WGS) entry which is preliminary data.</text>
</comment>
<dbReference type="EMBL" id="NCVQ01000006">
    <property type="protein sequence ID" value="PWZ20269.1"/>
    <property type="molecule type" value="Genomic_DNA"/>
</dbReference>
<feature type="signal peptide" evidence="1">
    <location>
        <begin position="1"/>
        <end position="26"/>
    </location>
</feature>
<feature type="chain" id="PRO_5018780571" description="Bifunctional inhibitor/plant lipid transfer protein/seed storage helical domain-containing protein" evidence="1">
    <location>
        <begin position="27"/>
        <end position="115"/>
    </location>
</feature>
<accession>A0A3L6EGT9</accession>
<dbReference type="Proteomes" id="UP000251960">
    <property type="component" value="Chromosome 5"/>
</dbReference>
<reference evidence="2 3" key="1">
    <citation type="journal article" date="2018" name="Nat. Genet.">
        <title>Extensive intraspecific gene order and gene structural variations between Mo17 and other maize genomes.</title>
        <authorList>
            <person name="Sun S."/>
            <person name="Zhou Y."/>
            <person name="Chen J."/>
            <person name="Shi J."/>
            <person name="Zhao H."/>
            <person name="Zhao H."/>
            <person name="Song W."/>
            <person name="Zhang M."/>
            <person name="Cui Y."/>
            <person name="Dong X."/>
            <person name="Liu H."/>
            <person name="Ma X."/>
            <person name="Jiao Y."/>
            <person name="Wang B."/>
            <person name="Wei X."/>
            <person name="Stein J.C."/>
            <person name="Glaubitz J.C."/>
            <person name="Lu F."/>
            <person name="Yu G."/>
            <person name="Liang C."/>
            <person name="Fengler K."/>
            <person name="Li B."/>
            <person name="Rafalski A."/>
            <person name="Schnable P.S."/>
            <person name="Ware D.H."/>
            <person name="Buckler E.S."/>
            <person name="Lai J."/>
        </authorList>
    </citation>
    <scope>NUCLEOTIDE SEQUENCE [LARGE SCALE GENOMIC DNA]</scope>
    <source>
        <strain evidence="3">cv. Missouri 17</strain>
        <tissue evidence="2">Seedling</tissue>
    </source>
</reference>
<protein>
    <recommendedName>
        <fullName evidence="4">Bifunctional inhibitor/plant lipid transfer protein/seed storage helical domain-containing protein</fullName>
    </recommendedName>
</protein>
<gene>
    <name evidence="2" type="ORF">Zm00014a_030597</name>
</gene>
<sequence>MEPAKLAAFLAVAAVAYAVALAPAAAEYSGGATAPESCQTQIMYFTNCLARDEIRGQCCSVVESRECLCQLKREVALPCSLHRHHQRRCSKEGSPPRSVKLAELQRLPCFKTLKC</sequence>
<keyword evidence="1" id="KW-0732">Signal</keyword>
<evidence type="ECO:0000256" key="1">
    <source>
        <dbReference type="SAM" id="SignalP"/>
    </source>
</evidence>
<name>A0A3L6EGT9_MAIZE</name>
<organism evidence="2 3">
    <name type="scientific">Zea mays</name>
    <name type="common">Maize</name>
    <dbReference type="NCBI Taxonomy" id="4577"/>
    <lineage>
        <taxon>Eukaryota</taxon>
        <taxon>Viridiplantae</taxon>
        <taxon>Streptophyta</taxon>
        <taxon>Embryophyta</taxon>
        <taxon>Tracheophyta</taxon>
        <taxon>Spermatophyta</taxon>
        <taxon>Magnoliopsida</taxon>
        <taxon>Liliopsida</taxon>
        <taxon>Poales</taxon>
        <taxon>Poaceae</taxon>
        <taxon>PACMAD clade</taxon>
        <taxon>Panicoideae</taxon>
        <taxon>Andropogonodae</taxon>
        <taxon>Andropogoneae</taxon>
        <taxon>Tripsacinae</taxon>
        <taxon>Zea</taxon>
    </lineage>
</organism>